<dbReference type="Proteomes" id="UP000016922">
    <property type="component" value="Unassembled WGS sequence"/>
</dbReference>
<evidence type="ECO:0000259" key="3">
    <source>
        <dbReference type="Pfam" id="PF00857"/>
    </source>
</evidence>
<dbReference type="InterPro" id="IPR000868">
    <property type="entry name" value="Isochorismatase-like_dom"/>
</dbReference>
<dbReference type="EMBL" id="KE145360">
    <property type="protein sequence ID" value="EPE31808.1"/>
    <property type="molecule type" value="Genomic_DNA"/>
</dbReference>
<dbReference type="eggNOG" id="ENOG502S2NA">
    <property type="taxonomic scope" value="Eukaryota"/>
</dbReference>
<proteinExistence type="inferred from homology"/>
<protein>
    <submittedName>
        <fullName evidence="4">Isochorismatase-like hydrolase</fullName>
    </submittedName>
</protein>
<dbReference type="InterPro" id="IPR036380">
    <property type="entry name" value="Isochorismatase-like_sf"/>
</dbReference>
<dbReference type="KEGG" id="glz:GLAREA_11890"/>
<accession>S3DZU0</accession>
<feature type="domain" description="Isochorismatase-like" evidence="3">
    <location>
        <begin position="15"/>
        <end position="173"/>
    </location>
</feature>
<sequence length="212" mass="23111">MSSAESIPHHPLINTALLLIDIQEGLNHPTYWGLNRSNPAFESNIVKLLDAFRAAQPESPNIFHVCHHSVLPSSPLHPSTPGVNFMSCAMPKGNEPVYSKTVNNPFVETCLAEDLEKKGIKTLYICGLTTNHCVDTTVRMASNQHVVGNYEGNRDGGRLVLIGDATAAFDGKGVFDADTIMNVHVESLKGEFCEVLGTNEVVDCLERLAKEI</sequence>
<dbReference type="PANTHER" id="PTHR43540">
    <property type="entry name" value="PEROXYUREIDOACRYLATE/UREIDOACRYLATE AMIDOHYDROLASE-RELATED"/>
    <property type="match status" value="1"/>
</dbReference>
<dbReference type="InterPro" id="IPR050272">
    <property type="entry name" value="Isochorismatase-like_hydrls"/>
</dbReference>
<evidence type="ECO:0000256" key="1">
    <source>
        <dbReference type="ARBA" id="ARBA00006336"/>
    </source>
</evidence>
<reference evidence="4 5" key="1">
    <citation type="journal article" date="2013" name="BMC Genomics">
        <title>Genomics-driven discovery of the pneumocandin biosynthetic gene cluster in the fungus Glarea lozoyensis.</title>
        <authorList>
            <person name="Chen L."/>
            <person name="Yue Q."/>
            <person name="Zhang X."/>
            <person name="Xiang M."/>
            <person name="Wang C."/>
            <person name="Li S."/>
            <person name="Che Y."/>
            <person name="Ortiz-Lopez F.J."/>
            <person name="Bills G.F."/>
            <person name="Liu X."/>
            <person name="An Z."/>
        </authorList>
    </citation>
    <scope>NUCLEOTIDE SEQUENCE [LARGE SCALE GENOMIC DNA]</scope>
    <source>
        <strain evidence="5">ATCC 20868 / MF5171</strain>
    </source>
</reference>
<evidence type="ECO:0000313" key="4">
    <source>
        <dbReference type="EMBL" id="EPE31808.1"/>
    </source>
</evidence>
<dbReference type="GeneID" id="19470931"/>
<dbReference type="GO" id="GO:0016787">
    <property type="term" value="F:hydrolase activity"/>
    <property type="evidence" value="ECO:0007669"/>
    <property type="project" value="UniProtKB-KW"/>
</dbReference>
<keyword evidence="5" id="KW-1185">Reference proteome</keyword>
<evidence type="ECO:0000256" key="2">
    <source>
        <dbReference type="ARBA" id="ARBA00022801"/>
    </source>
</evidence>
<gene>
    <name evidence="4" type="ORF">GLAREA_11890</name>
</gene>
<dbReference type="HOGENOM" id="CLU_068979_5_2_1"/>
<organism evidence="4 5">
    <name type="scientific">Glarea lozoyensis (strain ATCC 20868 / MF5171)</name>
    <dbReference type="NCBI Taxonomy" id="1116229"/>
    <lineage>
        <taxon>Eukaryota</taxon>
        <taxon>Fungi</taxon>
        <taxon>Dikarya</taxon>
        <taxon>Ascomycota</taxon>
        <taxon>Pezizomycotina</taxon>
        <taxon>Leotiomycetes</taxon>
        <taxon>Helotiales</taxon>
        <taxon>Helotiaceae</taxon>
        <taxon>Glarea</taxon>
    </lineage>
</organism>
<dbReference type="OMA" id="IIHIFHS"/>
<dbReference type="Gene3D" id="3.40.50.850">
    <property type="entry name" value="Isochorismatase-like"/>
    <property type="match status" value="1"/>
</dbReference>
<dbReference type="RefSeq" id="XP_008080863.1">
    <property type="nucleotide sequence ID" value="XM_008082672.1"/>
</dbReference>
<dbReference type="PANTHER" id="PTHR43540:SF1">
    <property type="entry name" value="ISOCHORISMATASE HYDROLASE"/>
    <property type="match status" value="1"/>
</dbReference>
<dbReference type="OrthoDB" id="245563at2759"/>
<evidence type="ECO:0000313" key="5">
    <source>
        <dbReference type="Proteomes" id="UP000016922"/>
    </source>
</evidence>
<keyword evidence="2 4" id="KW-0378">Hydrolase</keyword>
<comment type="similarity">
    <text evidence="1">Belongs to the isochorismatase family.</text>
</comment>
<dbReference type="Pfam" id="PF00857">
    <property type="entry name" value="Isochorismatase"/>
    <property type="match status" value="1"/>
</dbReference>
<name>S3DZU0_GLAL2</name>
<dbReference type="AlphaFoldDB" id="S3DZU0"/>
<dbReference type="SUPFAM" id="SSF52499">
    <property type="entry name" value="Isochorismatase-like hydrolases"/>
    <property type="match status" value="1"/>
</dbReference>